<keyword evidence="2" id="KW-1185">Reference proteome</keyword>
<comment type="caution">
    <text evidence="1">The sequence shown here is derived from an EMBL/GenBank/DDBJ whole genome shotgun (WGS) entry which is preliminary data.</text>
</comment>
<proteinExistence type="predicted"/>
<evidence type="ECO:0000313" key="2">
    <source>
        <dbReference type="Proteomes" id="UP000800235"/>
    </source>
</evidence>
<sequence length="299" mass="34003">MRVRNENKKKRELSPFPVLTNANTIPTAPRRRISQDVIVFYDANTVKQRIYTIRYALLVAASSYAEMNVVTHADGTRSLDIPCTAVNLAEVREILRYIRTINPPFTAGYDKNHSMTVLTGQSLEYYVQIYRTSLFLELKSPMTNQPRVRYLIRQHFKEADTIQKEDVALVWGNIGTNTTSKAVELMRDIIHLLVESLGLDTDHQSKGSAEVVPGLTVWEDHQASYPAELNAVVNNIYKSKMHKMQNAVDIRDREILKAKEQASRALLQKAKKRYNASSGVNLRGPDEFEALKALKKLTI</sequence>
<dbReference type="Proteomes" id="UP000800235">
    <property type="component" value="Unassembled WGS sequence"/>
</dbReference>
<gene>
    <name evidence="1" type="ORF">EJ08DRAFT_664599</name>
</gene>
<name>A0A9P4NIF5_9PEZI</name>
<dbReference type="EMBL" id="MU007086">
    <property type="protein sequence ID" value="KAF2422962.1"/>
    <property type="molecule type" value="Genomic_DNA"/>
</dbReference>
<accession>A0A9P4NIF5</accession>
<reference evidence="1" key="1">
    <citation type="journal article" date="2020" name="Stud. Mycol.">
        <title>101 Dothideomycetes genomes: a test case for predicting lifestyles and emergence of pathogens.</title>
        <authorList>
            <person name="Haridas S."/>
            <person name="Albert R."/>
            <person name="Binder M."/>
            <person name="Bloem J."/>
            <person name="Labutti K."/>
            <person name="Salamov A."/>
            <person name="Andreopoulos B."/>
            <person name="Baker S."/>
            <person name="Barry K."/>
            <person name="Bills G."/>
            <person name="Bluhm B."/>
            <person name="Cannon C."/>
            <person name="Castanera R."/>
            <person name="Culley D."/>
            <person name="Daum C."/>
            <person name="Ezra D."/>
            <person name="Gonzalez J."/>
            <person name="Henrissat B."/>
            <person name="Kuo A."/>
            <person name="Liang C."/>
            <person name="Lipzen A."/>
            <person name="Lutzoni F."/>
            <person name="Magnuson J."/>
            <person name="Mondo S."/>
            <person name="Nolan M."/>
            <person name="Ohm R."/>
            <person name="Pangilinan J."/>
            <person name="Park H.-J."/>
            <person name="Ramirez L."/>
            <person name="Alfaro M."/>
            <person name="Sun H."/>
            <person name="Tritt A."/>
            <person name="Yoshinaga Y."/>
            <person name="Zwiers L.-H."/>
            <person name="Turgeon B."/>
            <person name="Goodwin S."/>
            <person name="Spatafora J."/>
            <person name="Crous P."/>
            <person name="Grigoriev I."/>
        </authorList>
    </citation>
    <scope>NUCLEOTIDE SEQUENCE</scope>
    <source>
        <strain evidence="1">CBS 130266</strain>
    </source>
</reference>
<organism evidence="1 2">
    <name type="scientific">Tothia fuscella</name>
    <dbReference type="NCBI Taxonomy" id="1048955"/>
    <lineage>
        <taxon>Eukaryota</taxon>
        <taxon>Fungi</taxon>
        <taxon>Dikarya</taxon>
        <taxon>Ascomycota</taxon>
        <taxon>Pezizomycotina</taxon>
        <taxon>Dothideomycetes</taxon>
        <taxon>Pleosporomycetidae</taxon>
        <taxon>Venturiales</taxon>
        <taxon>Cylindrosympodiaceae</taxon>
        <taxon>Tothia</taxon>
    </lineage>
</organism>
<evidence type="ECO:0000313" key="1">
    <source>
        <dbReference type="EMBL" id="KAF2422962.1"/>
    </source>
</evidence>
<protein>
    <submittedName>
        <fullName evidence="1">Uncharacterized protein</fullName>
    </submittedName>
</protein>
<dbReference type="AlphaFoldDB" id="A0A9P4NIF5"/>